<protein>
    <recommendedName>
        <fullName evidence="3">Coat F domain-containing protein</fullName>
    </recommendedName>
</protein>
<reference evidence="2" key="1">
    <citation type="submission" date="2017-02" db="EMBL/GenBank/DDBJ databases">
        <authorList>
            <person name="Varghese N."/>
            <person name="Submissions S."/>
        </authorList>
    </citation>
    <scope>NUCLEOTIDE SEQUENCE [LARGE SCALE GENOMIC DNA]</scope>
    <source>
        <strain evidence="2">DSM 16521</strain>
    </source>
</reference>
<accession>A0A1T4PSS3</accession>
<keyword evidence="2" id="KW-1185">Reference proteome</keyword>
<evidence type="ECO:0000313" key="2">
    <source>
        <dbReference type="Proteomes" id="UP000189933"/>
    </source>
</evidence>
<evidence type="ECO:0000313" key="1">
    <source>
        <dbReference type="EMBL" id="SJZ94479.1"/>
    </source>
</evidence>
<proteinExistence type="predicted"/>
<dbReference type="AlphaFoldDB" id="A0A1T4PSS3"/>
<organism evidence="1 2">
    <name type="scientific">Carboxydocella sporoproducens DSM 16521</name>
    <dbReference type="NCBI Taxonomy" id="1121270"/>
    <lineage>
        <taxon>Bacteria</taxon>
        <taxon>Bacillati</taxon>
        <taxon>Bacillota</taxon>
        <taxon>Clostridia</taxon>
        <taxon>Eubacteriales</taxon>
        <taxon>Clostridiales Family XVI. Incertae Sedis</taxon>
        <taxon>Carboxydocella</taxon>
    </lineage>
</organism>
<sequence>MALTGKEASLINDHIAMETACIKHLQFAAENCTDPQLKGMCQAMIADHQNFINTLSRHIQTNLQ</sequence>
<dbReference type="Gene3D" id="1.20.1260.10">
    <property type="match status" value="1"/>
</dbReference>
<name>A0A1T4PSS3_9FIRM</name>
<dbReference type="RefSeq" id="WP_078665466.1">
    <property type="nucleotide sequence ID" value="NZ_FUXM01000013.1"/>
</dbReference>
<dbReference type="Proteomes" id="UP000189933">
    <property type="component" value="Unassembled WGS sequence"/>
</dbReference>
<dbReference type="InterPro" id="IPR012347">
    <property type="entry name" value="Ferritin-like"/>
</dbReference>
<dbReference type="EMBL" id="FUXM01000013">
    <property type="protein sequence ID" value="SJZ94479.1"/>
    <property type="molecule type" value="Genomic_DNA"/>
</dbReference>
<dbReference type="OrthoDB" id="1956898at2"/>
<gene>
    <name evidence="1" type="ORF">SAMN02745885_01398</name>
</gene>
<evidence type="ECO:0008006" key="3">
    <source>
        <dbReference type="Google" id="ProtNLM"/>
    </source>
</evidence>